<comment type="similarity">
    <text evidence="1 8">Belongs to the SOS response-associated peptidase family.</text>
</comment>
<dbReference type="Proteomes" id="UP000464495">
    <property type="component" value="Chromosome"/>
</dbReference>
<keyword evidence="6" id="KW-0238">DNA-binding</keyword>
<sequence>MPGRVFIDVPFHVPGLAGGSGVETARKDAAPGEEFLLLSDSSPELLQPMRWGMVMSGRRNARGRPVMETIVNARSETVFEKSAFEGVRRAVLPVSGWYEWTGKTRRKQRWRMSVPGQTLLIAAIFDVWHGPGGVEVAQFATLTVAPNTEVEKIHHRMPALLSPGEARGWLTGMAGPEVLRPAAVGLLTIEAVEEP</sequence>
<keyword evidence="5" id="KW-0190">Covalent protein-DNA linkage</keyword>
<dbReference type="EMBL" id="CP046620">
    <property type="protein sequence ID" value="QHQ37355.1"/>
    <property type="molecule type" value="Genomic_DNA"/>
</dbReference>
<evidence type="ECO:0000256" key="3">
    <source>
        <dbReference type="ARBA" id="ARBA00022763"/>
    </source>
</evidence>
<keyword evidence="2 8" id="KW-0645">Protease</keyword>
<proteinExistence type="inferred from homology"/>
<evidence type="ECO:0000256" key="7">
    <source>
        <dbReference type="ARBA" id="ARBA00023239"/>
    </source>
</evidence>
<gene>
    <name evidence="9" type="ORF">GO499_09915</name>
</gene>
<dbReference type="GO" id="GO:0006508">
    <property type="term" value="P:proteolysis"/>
    <property type="evidence" value="ECO:0007669"/>
    <property type="project" value="UniProtKB-KW"/>
</dbReference>
<dbReference type="GO" id="GO:0106300">
    <property type="term" value="P:protein-DNA covalent cross-linking repair"/>
    <property type="evidence" value="ECO:0007669"/>
    <property type="project" value="InterPro"/>
</dbReference>
<dbReference type="Pfam" id="PF02586">
    <property type="entry name" value="SRAP"/>
    <property type="match status" value="1"/>
</dbReference>
<dbReference type="GO" id="GO:0008233">
    <property type="term" value="F:peptidase activity"/>
    <property type="evidence" value="ECO:0007669"/>
    <property type="project" value="UniProtKB-KW"/>
</dbReference>
<keyword evidence="4 8" id="KW-0378">Hydrolase</keyword>
<evidence type="ECO:0000256" key="5">
    <source>
        <dbReference type="ARBA" id="ARBA00023124"/>
    </source>
</evidence>
<dbReference type="PANTHER" id="PTHR13604">
    <property type="entry name" value="DC12-RELATED"/>
    <property type="match status" value="1"/>
</dbReference>
<reference evidence="9 10" key="1">
    <citation type="submission" date="2019-12" db="EMBL/GenBank/DDBJ databases">
        <title>Complete genome sequence of Algicella marina strain 9Alg 56(T) isolated from the red alga Tichocarpus crinitus.</title>
        <authorList>
            <person name="Kim S.-G."/>
            <person name="Nedashkovskaya O.I."/>
        </authorList>
    </citation>
    <scope>NUCLEOTIDE SEQUENCE [LARGE SCALE GENOMIC DNA]</scope>
    <source>
        <strain evidence="9 10">9Alg 56</strain>
    </source>
</reference>
<accession>A0A6P1T6H2</accession>
<dbReference type="GO" id="GO:0003697">
    <property type="term" value="F:single-stranded DNA binding"/>
    <property type="evidence" value="ECO:0007669"/>
    <property type="project" value="InterPro"/>
</dbReference>
<evidence type="ECO:0000256" key="4">
    <source>
        <dbReference type="ARBA" id="ARBA00022801"/>
    </source>
</evidence>
<evidence type="ECO:0000256" key="6">
    <source>
        <dbReference type="ARBA" id="ARBA00023125"/>
    </source>
</evidence>
<keyword evidence="3" id="KW-0227">DNA damage</keyword>
<dbReference type="EC" id="3.4.-.-" evidence="8"/>
<dbReference type="InterPro" id="IPR036590">
    <property type="entry name" value="SRAP-like"/>
</dbReference>
<dbReference type="SUPFAM" id="SSF143081">
    <property type="entry name" value="BB1717-like"/>
    <property type="match status" value="1"/>
</dbReference>
<name>A0A6P1T6H2_9RHOB</name>
<dbReference type="GO" id="GO:0016829">
    <property type="term" value="F:lyase activity"/>
    <property type="evidence" value="ECO:0007669"/>
    <property type="project" value="UniProtKB-KW"/>
</dbReference>
<dbReference type="PANTHER" id="PTHR13604:SF0">
    <property type="entry name" value="ABASIC SITE PROCESSING PROTEIN HMCES"/>
    <property type="match status" value="1"/>
</dbReference>
<evidence type="ECO:0000313" key="9">
    <source>
        <dbReference type="EMBL" id="QHQ37355.1"/>
    </source>
</evidence>
<evidence type="ECO:0000256" key="1">
    <source>
        <dbReference type="ARBA" id="ARBA00008136"/>
    </source>
</evidence>
<dbReference type="Gene3D" id="3.90.1680.10">
    <property type="entry name" value="SOS response associated peptidase-like"/>
    <property type="match status" value="1"/>
</dbReference>
<evidence type="ECO:0000313" key="10">
    <source>
        <dbReference type="Proteomes" id="UP000464495"/>
    </source>
</evidence>
<dbReference type="AlphaFoldDB" id="A0A6P1T6H2"/>
<evidence type="ECO:0000256" key="8">
    <source>
        <dbReference type="RuleBase" id="RU364100"/>
    </source>
</evidence>
<keyword evidence="7" id="KW-0456">Lyase</keyword>
<keyword evidence="10" id="KW-1185">Reference proteome</keyword>
<protein>
    <recommendedName>
        <fullName evidence="8">Abasic site processing protein</fullName>
        <ecNumber evidence="8">3.4.-.-</ecNumber>
    </recommendedName>
</protein>
<dbReference type="InterPro" id="IPR003738">
    <property type="entry name" value="SRAP"/>
</dbReference>
<dbReference type="KEGG" id="amaq:GO499_09915"/>
<evidence type="ECO:0000256" key="2">
    <source>
        <dbReference type="ARBA" id="ARBA00022670"/>
    </source>
</evidence>
<organism evidence="9 10">
    <name type="scientific">Algicella marina</name>
    <dbReference type="NCBI Taxonomy" id="2683284"/>
    <lineage>
        <taxon>Bacteria</taxon>
        <taxon>Pseudomonadati</taxon>
        <taxon>Pseudomonadota</taxon>
        <taxon>Alphaproteobacteria</taxon>
        <taxon>Rhodobacterales</taxon>
        <taxon>Paracoccaceae</taxon>
        <taxon>Algicella</taxon>
    </lineage>
</organism>